<organism evidence="2 3">
    <name type="scientific">Gulo gulo</name>
    <name type="common">Wolverine</name>
    <name type="synonym">Gluton</name>
    <dbReference type="NCBI Taxonomy" id="48420"/>
    <lineage>
        <taxon>Eukaryota</taxon>
        <taxon>Metazoa</taxon>
        <taxon>Chordata</taxon>
        <taxon>Craniata</taxon>
        <taxon>Vertebrata</taxon>
        <taxon>Euteleostomi</taxon>
        <taxon>Mammalia</taxon>
        <taxon>Eutheria</taxon>
        <taxon>Laurasiatheria</taxon>
        <taxon>Carnivora</taxon>
        <taxon>Caniformia</taxon>
        <taxon>Musteloidea</taxon>
        <taxon>Mustelidae</taxon>
        <taxon>Guloninae</taxon>
        <taxon>Gulo</taxon>
    </lineage>
</organism>
<gene>
    <name evidence="2" type="ORF">BN2614_LOCUS1</name>
</gene>
<dbReference type="SUPFAM" id="SSF54452">
    <property type="entry name" value="MHC antigen-recognition domain"/>
    <property type="match status" value="1"/>
</dbReference>
<name>A0A9X9PZ22_GULGU</name>
<keyword evidence="1" id="KW-0325">Glycoprotein</keyword>
<feature type="non-terminal residue" evidence="2">
    <location>
        <position position="1"/>
    </location>
</feature>
<evidence type="ECO:0008006" key="4">
    <source>
        <dbReference type="Google" id="ProtNLM"/>
    </source>
</evidence>
<dbReference type="InterPro" id="IPR011162">
    <property type="entry name" value="MHC_I/II-like_Ag-recog"/>
</dbReference>
<evidence type="ECO:0000313" key="2">
    <source>
        <dbReference type="EMBL" id="VCW78721.1"/>
    </source>
</evidence>
<comment type="caution">
    <text evidence="2">The sequence shown here is derived from an EMBL/GenBank/DDBJ whole genome shotgun (WGS) entry which is preliminary data.</text>
</comment>
<dbReference type="InterPro" id="IPR037055">
    <property type="entry name" value="MHC_I-like_Ag-recog_sf"/>
</dbReference>
<sequence>GQPWCEIQGQVNGNKFLSYDCQSKEFKPIGPWGMKLKDTAFRQKQEETLKLLVEELRNCWTSKQRFSLRAGQVLSPCRAGSCVSVGPMDTPENPGGFASTSS</sequence>
<evidence type="ECO:0000313" key="3">
    <source>
        <dbReference type="Proteomes" id="UP000269945"/>
    </source>
</evidence>
<proteinExistence type="predicted"/>
<evidence type="ECO:0000256" key="1">
    <source>
        <dbReference type="ARBA" id="ARBA00023180"/>
    </source>
</evidence>
<keyword evidence="3" id="KW-1185">Reference proteome</keyword>
<dbReference type="Gene3D" id="3.30.500.10">
    <property type="entry name" value="MHC class I-like antigen recognition-like"/>
    <property type="match status" value="1"/>
</dbReference>
<protein>
    <recommendedName>
        <fullName evidence="4">MHC class I-like antigen recognition-like domain-containing protein</fullName>
    </recommendedName>
</protein>
<dbReference type="Proteomes" id="UP000269945">
    <property type="component" value="Unassembled WGS sequence"/>
</dbReference>
<dbReference type="AlphaFoldDB" id="A0A9X9PZ22"/>
<dbReference type="EMBL" id="CYRY02010556">
    <property type="protein sequence ID" value="VCW78721.1"/>
    <property type="molecule type" value="Genomic_DNA"/>
</dbReference>
<accession>A0A9X9PZ22</accession>
<reference evidence="2 3" key="1">
    <citation type="submission" date="2018-10" db="EMBL/GenBank/DDBJ databases">
        <authorList>
            <person name="Ekblom R."/>
            <person name="Jareborg N."/>
        </authorList>
    </citation>
    <scope>NUCLEOTIDE SEQUENCE [LARGE SCALE GENOMIC DNA]</scope>
    <source>
        <tissue evidence="2">Muscle</tissue>
    </source>
</reference>